<dbReference type="InterPro" id="IPR011990">
    <property type="entry name" value="TPR-like_helical_dom_sf"/>
</dbReference>
<organism evidence="1 2">
    <name type="scientific">Pycnococcus provasolii</name>
    <dbReference type="NCBI Taxonomy" id="41880"/>
    <lineage>
        <taxon>Eukaryota</taxon>
        <taxon>Viridiplantae</taxon>
        <taxon>Chlorophyta</taxon>
        <taxon>Pseudoscourfieldiophyceae</taxon>
        <taxon>Pseudoscourfieldiales</taxon>
        <taxon>Pycnococcaceae</taxon>
        <taxon>Pycnococcus</taxon>
    </lineage>
</organism>
<proteinExistence type="predicted"/>
<dbReference type="EMBL" id="BNJQ01000019">
    <property type="protein sequence ID" value="GHP08110.1"/>
    <property type="molecule type" value="Genomic_DNA"/>
</dbReference>
<sequence>MRCPSIASLEAETLYREALDCRRRELGDTHPDTLTSINNLALSLYRQHKFDDAETLYREALDCRRRELGDAHSDTLSSISTLANSTTRSGCTARRSPLDACQRELGDEHPDYGDSCYNYAEFLMEQAQLGESIRYFELAAYAYEWSYGADHDETLDALDRAKEVKEVAVVGGILVVD</sequence>
<comment type="caution">
    <text evidence="1">The sequence shown here is derived from an EMBL/GenBank/DDBJ whole genome shotgun (WGS) entry which is preliminary data.</text>
</comment>
<dbReference type="Pfam" id="PF13424">
    <property type="entry name" value="TPR_12"/>
    <property type="match status" value="1"/>
</dbReference>
<accession>A0A830HQQ3</accession>
<keyword evidence="2" id="KW-1185">Reference proteome</keyword>
<dbReference type="PANTHER" id="PTHR46082">
    <property type="entry name" value="ATP/GTP-BINDING PROTEIN-RELATED"/>
    <property type="match status" value="1"/>
</dbReference>
<name>A0A830HQQ3_9CHLO</name>
<evidence type="ECO:0000313" key="1">
    <source>
        <dbReference type="EMBL" id="GHP08110.1"/>
    </source>
</evidence>
<dbReference type="SUPFAM" id="SSF48452">
    <property type="entry name" value="TPR-like"/>
    <property type="match status" value="1"/>
</dbReference>
<dbReference type="Gene3D" id="1.25.40.10">
    <property type="entry name" value="Tetratricopeptide repeat domain"/>
    <property type="match status" value="2"/>
</dbReference>
<dbReference type="InterPro" id="IPR053137">
    <property type="entry name" value="NLR-like"/>
</dbReference>
<dbReference type="OrthoDB" id="1658288at2759"/>
<dbReference type="AlphaFoldDB" id="A0A830HQQ3"/>
<protein>
    <recommendedName>
        <fullName evidence="3">Kinesin light chain</fullName>
    </recommendedName>
</protein>
<reference evidence="1" key="1">
    <citation type="submission" date="2020-10" db="EMBL/GenBank/DDBJ databases">
        <title>Unveiling of a novel bifunctional photoreceptor, Dualchrome1, isolated from a cosmopolitan green alga.</title>
        <authorList>
            <person name="Suzuki S."/>
            <person name="Kawachi M."/>
        </authorList>
    </citation>
    <scope>NUCLEOTIDE SEQUENCE</scope>
    <source>
        <strain evidence="1">NIES 2893</strain>
    </source>
</reference>
<dbReference type="Proteomes" id="UP000660262">
    <property type="component" value="Unassembled WGS sequence"/>
</dbReference>
<dbReference type="PANTHER" id="PTHR46082:SF6">
    <property type="entry name" value="AAA+ ATPASE DOMAIN-CONTAINING PROTEIN-RELATED"/>
    <property type="match status" value="1"/>
</dbReference>
<evidence type="ECO:0000313" key="2">
    <source>
        <dbReference type="Proteomes" id="UP000660262"/>
    </source>
</evidence>
<gene>
    <name evidence="1" type="ORF">PPROV_000685200</name>
</gene>
<evidence type="ECO:0008006" key="3">
    <source>
        <dbReference type="Google" id="ProtNLM"/>
    </source>
</evidence>